<comment type="caution">
    <text evidence="2">The sequence shown here is derived from an EMBL/GenBank/DDBJ whole genome shotgun (WGS) entry which is preliminary data.</text>
</comment>
<feature type="compositionally biased region" description="Polar residues" evidence="1">
    <location>
        <begin position="106"/>
        <end position="116"/>
    </location>
</feature>
<feature type="compositionally biased region" description="Low complexity" evidence="1">
    <location>
        <begin position="555"/>
        <end position="564"/>
    </location>
</feature>
<dbReference type="InterPro" id="IPR035979">
    <property type="entry name" value="RBD_domain_sf"/>
</dbReference>
<gene>
    <name evidence="2" type="ORF">SSX86_002012</name>
</gene>
<feature type="region of interest" description="Disordered" evidence="1">
    <location>
        <begin position="87"/>
        <end position="133"/>
    </location>
</feature>
<reference evidence="2 3" key="1">
    <citation type="submission" date="2024-04" db="EMBL/GenBank/DDBJ databases">
        <title>The reference genome of an endangered Asteraceae, Deinandra increscens subsp. villosa, native to the Central Coast of California.</title>
        <authorList>
            <person name="Guilliams M."/>
            <person name="Hasenstab-Lehman K."/>
            <person name="Meyer R."/>
            <person name="Mcevoy S."/>
        </authorList>
    </citation>
    <scope>NUCLEOTIDE SEQUENCE [LARGE SCALE GENOMIC DNA]</scope>
    <source>
        <tissue evidence="2">Leaf</tissue>
    </source>
</reference>
<feature type="compositionally biased region" description="Low complexity" evidence="1">
    <location>
        <begin position="475"/>
        <end position="487"/>
    </location>
</feature>
<accession>A0AAP0HCQ1</accession>
<evidence type="ECO:0000256" key="1">
    <source>
        <dbReference type="SAM" id="MobiDB-lite"/>
    </source>
</evidence>
<feature type="compositionally biased region" description="Polar residues" evidence="1">
    <location>
        <begin position="389"/>
        <end position="417"/>
    </location>
</feature>
<feature type="compositionally biased region" description="Polar residues" evidence="1">
    <location>
        <begin position="579"/>
        <end position="589"/>
    </location>
</feature>
<keyword evidence="3" id="KW-1185">Reference proteome</keyword>
<dbReference type="Proteomes" id="UP001408789">
    <property type="component" value="Unassembled WGS sequence"/>
</dbReference>
<sequence>MPSIPTSPTTSYLLINLSPECTASMIWRKCCHLGNLRDAFIPNKRDRRGNIYGFVRFDAVKNHDTMIEKLRKINLGSTVHSVVIARTNKPPPSLTSNPLNHRPLTRPTTHYSNPPANQRMPPRHATNAHSHPPHHYRVVRKGITYKNIAEGTLHRPAPGISLPIHVKIPATPPLVPTTWKTPILIGDAISMDHLYNANLVLSTEGIKNVDTHYVGGLSLLLKFDSSCEAKKFLTDQRLVWKKIFKNLCIWEGQALKNERVAQIICRGVPFHLRCKDTFNAIGKALGELVDSSDFDWESYDVTTGTCYILTNRVERIEEKVCLDWNNTRYDIWVCESTNQWCPPVYPPCYSSSSESSESLDDDSVESLYNDIEDGEFRPTIFATPPETYSGRNMATPTSPAKSSTADTISGMNASTPDPNVRLPPTLEFQQETSSSLCPSQKSSPGIPSPPPSPLAPPPPLPHANFPDSPSRVPESAGSTAGSTKSASLDSPRALIGPTHVTRFGPNKQNGLKANFDPGPKIPRSRLPHFSAIPLSPFKIPPFHTSVSRPPPSLPPKINKPLIPSLNLPPAADIPDLNCTARSSMGDGSSNQPPPHQNPNENTSKRRHSTLPVRLSNSLRPASFLFRPQGACDTRRKGPNSQSRIRSFHPHPQAPSMPSQSIQSSQDSSSETRKTINVGNDIGFGMHGFTSQIEGLIPAGIGTRQ</sequence>
<dbReference type="SUPFAM" id="SSF54928">
    <property type="entry name" value="RNA-binding domain, RBD"/>
    <property type="match status" value="1"/>
</dbReference>
<feature type="compositionally biased region" description="Low complexity" evidence="1">
    <location>
        <begin position="653"/>
        <end position="668"/>
    </location>
</feature>
<dbReference type="CDD" id="cd00590">
    <property type="entry name" value="RRM_SF"/>
    <property type="match status" value="1"/>
</dbReference>
<feature type="region of interest" description="Disordered" evidence="1">
    <location>
        <begin position="540"/>
        <end position="678"/>
    </location>
</feature>
<evidence type="ECO:0000313" key="3">
    <source>
        <dbReference type="Proteomes" id="UP001408789"/>
    </source>
</evidence>
<protein>
    <recommendedName>
        <fullName evidence="4">RRM domain-containing protein</fullName>
    </recommendedName>
</protein>
<dbReference type="AlphaFoldDB" id="A0AAP0HCQ1"/>
<name>A0AAP0HCQ1_9ASTR</name>
<feature type="region of interest" description="Disordered" evidence="1">
    <location>
        <begin position="375"/>
        <end position="528"/>
    </location>
</feature>
<dbReference type="GO" id="GO:0003676">
    <property type="term" value="F:nucleic acid binding"/>
    <property type="evidence" value="ECO:0007669"/>
    <property type="project" value="InterPro"/>
</dbReference>
<evidence type="ECO:0000313" key="2">
    <source>
        <dbReference type="EMBL" id="KAK9077955.1"/>
    </source>
</evidence>
<organism evidence="2 3">
    <name type="scientific">Deinandra increscens subsp. villosa</name>
    <dbReference type="NCBI Taxonomy" id="3103831"/>
    <lineage>
        <taxon>Eukaryota</taxon>
        <taxon>Viridiplantae</taxon>
        <taxon>Streptophyta</taxon>
        <taxon>Embryophyta</taxon>
        <taxon>Tracheophyta</taxon>
        <taxon>Spermatophyta</taxon>
        <taxon>Magnoliopsida</taxon>
        <taxon>eudicotyledons</taxon>
        <taxon>Gunneridae</taxon>
        <taxon>Pentapetalae</taxon>
        <taxon>asterids</taxon>
        <taxon>campanulids</taxon>
        <taxon>Asterales</taxon>
        <taxon>Asteraceae</taxon>
        <taxon>Asteroideae</taxon>
        <taxon>Heliantheae alliance</taxon>
        <taxon>Madieae</taxon>
        <taxon>Madiinae</taxon>
        <taxon>Deinandra</taxon>
    </lineage>
</organism>
<proteinExistence type="predicted"/>
<dbReference type="EMBL" id="JBCNJP010000006">
    <property type="protein sequence ID" value="KAK9077955.1"/>
    <property type="molecule type" value="Genomic_DNA"/>
</dbReference>
<feature type="compositionally biased region" description="Pro residues" evidence="1">
    <location>
        <begin position="446"/>
        <end position="461"/>
    </location>
</feature>
<evidence type="ECO:0008006" key="4">
    <source>
        <dbReference type="Google" id="ProtNLM"/>
    </source>
</evidence>
<feature type="compositionally biased region" description="Low complexity" evidence="1">
    <location>
        <begin position="433"/>
        <end position="445"/>
    </location>
</feature>